<dbReference type="Proteomes" id="UP001163328">
    <property type="component" value="Chromosome"/>
</dbReference>
<protein>
    <submittedName>
        <fullName evidence="2">Serine/threonine protein phosphatase</fullName>
    </submittedName>
</protein>
<dbReference type="PANTHER" id="PTHR42850">
    <property type="entry name" value="METALLOPHOSPHOESTERASE"/>
    <property type="match status" value="1"/>
</dbReference>
<name>A0ABY6M2E2_9FLAO</name>
<dbReference type="PANTHER" id="PTHR42850:SF4">
    <property type="entry name" value="ZINC-DEPENDENT ENDOPOLYPHOSPHATASE"/>
    <property type="match status" value="1"/>
</dbReference>
<organism evidence="2 3">
    <name type="scientific">Flavobacterium agricola</name>
    <dbReference type="NCBI Taxonomy" id="2870839"/>
    <lineage>
        <taxon>Bacteria</taxon>
        <taxon>Pseudomonadati</taxon>
        <taxon>Bacteroidota</taxon>
        <taxon>Flavobacteriia</taxon>
        <taxon>Flavobacteriales</taxon>
        <taxon>Flavobacteriaceae</taxon>
        <taxon>Flavobacterium</taxon>
    </lineage>
</organism>
<dbReference type="CDD" id="cd00144">
    <property type="entry name" value="MPP_PPP_family"/>
    <property type="match status" value="1"/>
</dbReference>
<dbReference type="InterPro" id="IPR029052">
    <property type="entry name" value="Metallo-depent_PP-like"/>
</dbReference>
<sequence length="246" mass="28584">MGRTLVIGDIHGGLKALHQVLERAKVTPQDQLIFLGDYVDGWPDTANLISFLMELNTTHSCIFLKGNHEELFLNWYYNQKQDMIWLKNGGLSTFTIYKELDEQIKEQHISFLENLAFYHIDAQNRLFVHGGFTNLRGIQNEYNEAMVYWDRTLWETALALDPKLEVSDLRYPKRFRKFTEIFIGHTTVQEIGENTPQNFANVWNVDTGAGFGNKLSILDVNTKQFWQSDDLSELYNTPGRTFVPRL</sequence>
<evidence type="ECO:0000313" key="2">
    <source>
        <dbReference type="EMBL" id="UYW01058.1"/>
    </source>
</evidence>
<dbReference type="InterPro" id="IPR004843">
    <property type="entry name" value="Calcineurin-like_PHP"/>
</dbReference>
<dbReference type="InterPro" id="IPR050126">
    <property type="entry name" value="Ap4A_hydrolase"/>
</dbReference>
<dbReference type="EMBL" id="CP081495">
    <property type="protein sequence ID" value="UYW01058.1"/>
    <property type="molecule type" value="Genomic_DNA"/>
</dbReference>
<evidence type="ECO:0000313" key="3">
    <source>
        <dbReference type="Proteomes" id="UP001163328"/>
    </source>
</evidence>
<accession>A0ABY6M2E2</accession>
<reference evidence="2" key="1">
    <citation type="submission" date="2021-08" db="EMBL/GenBank/DDBJ databases">
        <title>Flavobacterium sp. strain CC-SYL302.</title>
        <authorList>
            <person name="Lin S.-Y."/>
            <person name="Lee T.-H."/>
            <person name="Young C.-C."/>
        </authorList>
    </citation>
    <scope>NUCLEOTIDE SEQUENCE</scope>
    <source>
        <strain evidence="2">CC-SYL302</strain>
    </source>
</reference>
<proteinExistence type="predicted"/>
<evidence type="ECO:0000259" key="1">
    <source>
        <dbReference type="Pfam" id="PF00149"/>
    </source>
</evidence>
<dbReference type="Pfam" id="PF00149">
    <property type="entry name" value="Metallophos"/>
    <property type="match status" value="1"/>
</dbReference>
<feature type="domain" description="Calcineurin-like phosphoesterase" evidence="1">
    <location>
        <begin position="3"/>
        <end position="144"/>
    </location>
</feature>
<keyword evidence="3" id="KW-1185">Reference proteome</keyword>
<gene>
    <name evidence="2" type="ORF">K5I29_11295</name>
</gene>
<dbReference type="Gene3D" id="3.60.21.10">
    <property type="match status" value="1"/>
</dbReference>
<dbReference type="RefSeq" id="WP_264433430.1">
    <property type="nucleotide sequence ID" value="NZ_CP081495.1"/>
</dbReference>
<dbReference type="SUPFAM" id="SSF56300">
    <property type="entry name" value="Metallo-dependent phosphatases"/>
    <property type="match status" value="1"/>
</dbReference>